<dbReference type="PANTHER" id="PTHR48094:SF12">
    <property type="entry name" value="PARKINSON DISEASE PROTEIN 7 HOMOLOG"/>
    <property type="match status" value="1"/>
</dbReference>
<protein>
    <submittedName>
        <fullName evidence="2">Thiazole biosynthesis protein ThiJ</fullName>
    </submittedName>
</protein>
<dbReference type="RefSeq" id="WP_116270102.1">
    <property type="nucleotide sequence ID" value="NZ_BGZJ01000001.1"/>
</dbReference>
<sequence length="182" mass="19093">MSHALVFIADGFEEIEALTSVDLLRRGGVDVKTVSVGGGNLRKGAHGVQILCDTLLSSADWDQADMLVLPGGWPGAENLGQDTVLTGKLKEFAADPKKWVAAICAAPYVLGGLGLLRGKRATCYPGFEKYLEGADVTGGRVERDGHIITGRGPGTASDFALELVEVLEGKEKAEDVRDGLAG</sequence>
<dbReference type="Proteomes" id="UP000266091">
    <property type="component" value="Unassembled WGS sequence"/>
</dbReference>
<name>A0A388SEB8_9BURK</name>
<reference evidence="2 3" key="1">
    <citation type="journal article" date="2018" name="Int. J. Syst. Evol. Microbiol.">
        <title>Mesosutterella multiformis gen. nov., sp. nov., a member of the family Sutterellaceae and Sutterella megalosphaeroides sp. nov., isolated from human faeces.</title>
        <authorList>
            <person name="Sakamoto M."/>
            <person name="Ikeyama N."/>
            <person name="Kunihiro T."/>
            <person name="Iino T."/>
            <person name="Yuki M."/>
            <person name="Ohkuma M."/>
        </authorList>
    </citation>
    <scope>NUCLEOTIDE SEQUENCE [LARGE SCALE GENOMIC DNA]</scope>
    <source>
        <strain evidence="2 3">4NBBH2</strain>
    </source>
</reference>
<accession>A0A388SEB8</accession>
<dbReference type="InterPro" id="IPR029062">
    <property type="entry name" value="Class_I_gatase-like"/>
</dbReference>
<evidence type="ECO:0000313" key="2">
    <source>
        <dbReference type="EMBL" id="GBO93799.1"/>
    </source>
</evidence>
<keyword evidence="3" id="KW-1185">Reference proteome</keyword>
<dbReference type="SUPFAM" id="SSF52317">
    <property type="entry name" value="Class I glutamine amidotransferase-like"/>
    <property type="match status" value="1"/>
</dbReference>
<dbReference type="Gene3D" id="3.40.50.880">
    <property type="match status" value="1"/>
</dbReference>
<dbReference type="InterPro" id="IPR002818">
    <property type="entry name" value="DJ-1/PfpI"/>
</dbReference>
<dbReference type="PANTHER" id="PTHR48094">
    <property type="entry name" value="PROTEIN/NUCLEIC ACID DEGLYCASE DJ-1-RELATED"/>
    <property type="match status" value="1"/>
</dbReference>
<dbReference type="CDD" id="cd03135">
    <property type="entry name" value="GATase1_DJ-1"/>
    <property type="match status" value="1"/>
</dbReference>
<dbReference type="InterPro" id="IPR050325">
    <property type="entry name" value="Prot/Nucl_acid_deglycase"/>
</dbReference>
<dbReference type="NCBIfam" id="TIGR01383">
    <property type="entry name" value="not_thiJ"/>
    <property type="match status" value="1"/>
</dbReference>
<feature type="domain" description="DJ-1/PfpI" evidence="1">
    <location>
        <begin position="4"/>
        <end position="165"/>
    </location>
</feature>
<evidence type="ECO:0000259" key="1">
    <source>
        <dbReference type="Pfam" id="PF01965"/>
    </source>
</evidence>
<gene>
    <name evidence="2" type="ORF">MESMUL_11530</name>
</gene>
<proteinExistence type="predicted"/>
<comment type="caution">
    <text evidence="2">The sequence shown here is derived from an EMBL/GenBank/DDBJ whole genome shotgun (WGS) entry which is preliminary data.</text>
</comment>
<dbReference type="GO" id="GO:0005737">
    <property type="term" value="C:cytoplasm"/>
    <property type="evidence" value="ECO:0007669"/>
    <property type="project" value="TreeGrafter"/>
</dbReference>
<organism evidence="2 3">
    <name type="scientific">Mesosutterella multiformis</name>
    <dbReference type="NCBI Taxonomy" id="2259133"/>
    <lineage>
        <taxon>Bacteria</taxon>
        <taxon>Pseudomonadati</taxon>
        <taxon>Pseudomonadota</taxon>
        <taxon>Betaproteobacteria</taxon>
        <taxon>Burkholderiales</taxon>
        <taxon>Sutterellaceae</taxon>
        <taxon>Mesosutterella</taxon>
    </lineage>
</organism>
<dbReference type="Pfam" id="PF01965">
    <property type="entry name" value="DJ-1_PfpI"/>
    <property type="match status" value="1"/>
</dbReference>
<dbReference type="InterPro" id="IPR006287">
    <property type="entry name" value="DJ-1"/>
</dbReference>
<dbReference type="AlphaFoldDB" id="A0A388SEB8"/>
<dbReference type="OrthoDB" id="9792284at2"/>
<evidence type="ECO:0000313" key="3">
    <source>
        <dbReference type="Proteomes" id="UP000266091"/>
    </source>
</evidence>
<dbReference type="EMBL" id="BGZJ01000001">
    <property type="protein sequence ID" value="GBO93799.1"/>
    <property type="molecule type" value="Genomic_DNA"/>
</dbReference>